<keyword evidence="3" id="KW-1185">Reference proteome</keyword>
<feature type="domain" description="NIPSNAP" evidence="1">
    <location>
        <begin position="4"/>
        <end position="79"/>
    </location>
</feature>
<dbReference type="RefSeq" id="WP_346155441.1">
    <property type="nucleotide sequence ID" value="NZ_BAAATE010000041.1"/>
</dbReference>
<proteinExistence type="predicted"/>
<gene>
    <name evidence="2" type="ORF">GCM10010412_088610</name>
</gene>
<dbReference type="InterPro" id="IPR011008">
    <property type="entry name" value="Dimeric_a/b-barrel"/>
</dbReference>
<sequence>MVLELRTYRLKPGTRADFVHVMTTQVVPLLRGHGVDVVDCGASLVDENGREEAYLIRAFPSLQAHREQEEAFYNSDAWLRGPREEVVSRLEGYHSIVIEASPEAVQALRG</sequence>
<evidence type="ECO:0000313" key="3">
    <source>
        <dbReference type="Proteomes" id="UP001501666"/>
    </source>
</evidence>
<dbReference type="Gene3D" id="3.30.70.100">
    <property type="match status" value="1"/>
</dbReference>
<dbReference type="EMBL" id="BAAATE010000041">
    <property type="protein sequence ID" value="GAA2695619.1"/>
    <property type="molecule type" value="Genomic_DNA"/>
</dbReference>
<dbReference type="Pfam" id="PF07978">
    <property type="entry name" value="NIPSNAP"/>
    <property type="match status" value="1"/>
</dbReference>
<reference evidence="2 3" key="1">
    <citation type="journal article" date="2019" name="Int. J. Syst. Evol. Microbiol.">
        <title>The Global Catalogue of Microorganisms (GCM) 10K type strain sequencing project: providing services to taxonomists for standard genome sequencing and annotation.</title>
        <authorList>
            <consortium name="The Broad Institute Genomics Platform"/>
            <consortium name="The Broad Institute Genome Sequencing Center for Infectious Disease"/>
            <person name="Wu L."/>
            <person name="Ma J."/>
        </authorList>
    </citation>
    <scope>NUCLEOTIDE SEQUENCE [LARGE SCALE GENOMIC DNA]</scope>
    <source>
        <strain evidence="2 3">JCM 6835</strain>
    </source>
</reference>
<dbReference type="InterPro" id="IPR012577">
    <property type="entry name" value="NIPSNAP"/>
</dbReference>
<protein>
    <submittedName>
        <fullName evidence="2">NIPSNAP family protein</fullName>
    </submittedName>
</protein>
<accession>A0ABN3T953</accession>
<dbReference type="Proteomes" id="UP001501666">
    <property type="component" value="Unassembled WGS sequence"/>
</dbReference>
<comment type="caution">
    <text evidence="2">The sequence shown here is derived from an EMBL/GenBank/DDBJ whole genome shotgun (WGS) entry which is preliminary data.</text>
</comment>
<dbReference type="SUPFAM" id="SSF54909">
    <property type="entry name" value="Dimeric alpha+beta barrel"/>
    <property type="match status" value="1"/>
</dbReference>
<organism evidence="2 3">
    <name type="scientific">Nonomuraea recticatena</name>
    <dbReference type="NCBI Taxonomy" id="46178"/>
    <lineage>
        <taxon>Bacteria</taxon>
        <taxon>Bacillati</taxon>
        <taxon>Actinomycetota</taxon>
        <taxon>Actinomycetes</taxon>
        <taxon>Streptosporangiales</taxon>
        <taxon>Streptosporangiaceae</taxon>
        <taxon>Nonomuraea</taxon>
    </lineage>
</organism>
<evidence type="ECO:0000259" key="1">
    <source>
        <dbReference type="Pfam" id="PF07978"/>
    </source>
</evidence>
<name>A0ABN3T953_9ACTN</name>
<evidence type="ECO:0000313" key="2">
    <source>
        <dbReference type="EMBL" id="GAA2695619.1"/>
    </source>
</evidence>